<name>A0A9I9EAV7_CUCME</name>
<organism evidence="2">
    <name type="scientific">Cucumis melo</name>
    <name type="common">Muskmelon</name>
    <dbReference type="NCBI Taxonomy" id="3656"/>
    <lineage>
        <taxon>Eukaryota</taxon>
        <taxon>Viridiplantae</taxon>
        <taxon>Streptophyta</taxon>
        <taxon>Embryophyta</taxon>
        <taxon>Tracheophyta</taxon>
        <taxon>Spermatophyta</taxon>
        <taxon>Magnoliopsida</taxon>
        <taxon>eudicotyledons</taxon>
        <taxon>Gunneridae</taxon>
        <taxon>Pentapetalae</taxon>
        <taxon>rosids</taxon>
        <taxon>fabids</taxon>
        <taxon>Cucurbitales</taxon>
        <taxon>Cucurbitaceae</taxon>
        <taxon>Benincaseae</taxon>
        <taxon>Cucumis</taxon>
    </lineage>
</organism>
<proteinExistence type="predicted"/>
<reference evidence="2" key="1">
    <citation type="submission" date="2023-03" db="UniProtKB">
        <authorList>
            <consortium name="EnsemblPlants"/>
        </authorList>
    </citation>
    <scope>IDENTIFICATION</scope>
</reference>
<dbReference type="Gramene" id="MELO3C031216.2.1">
    <property type="protein sequence ID" value="MELO3C031216.2.1"/>
    <property type="gene ID" value="MELO3C031216.2"/>
</dbReference>
<feature type="region of interest" description="Disordered" evidence="1">
    <location>
        <begin position="142"/>
        <end position="204"/>
    </location>
</feature>
<evidence type="ECO:0000313" key="2">
    <source>
        <dbReference type="EnsemblPlants" id="MELO3C031216.2.1"/>
    </source>
</evidence>
<accession>A0A9I9EAV7</accession>
<sequence length="304" mass="34154">MTHAATTHSALTHAVTYSATTHADDDPRSRLLPTMISTQIWFHPNVVVVQQSKDQPPFDFADSNVDFTIKNIYSTFRCQTLTPLKFGQVEFDFRITMLVLKANAIFSSAIHLLSASSSDFIQNYYVYPLWFWQQLVHPKPPARRPLSISQPTRSRTPTARTRAKLPPSKTTKAEPAARTPAARNVSARFHPRQRPAKTRADVSFSPSLSCSNFSVTNQQGFESFRIIKLSLPSNKVVNIEFSQASHYFKLGILADVVPFHLHIKTIKDLKSFKNLNCQMLTVSVSSAIVHANLLMGCFSYKGLL</sequence>
<protein>
    <submittedName>
        <fullName evidence="2">Uncharacterized protein</fullName>
    </submittedName>
</protein>
<feature type="compositionally biased region" description="Low complexity" evidence="1">
    <location>
        <begin position="151"/>
        <end position="160"/>
    </location>
</feature>
<evidence type="ECO:0000256" key="1">
    <source>
        <dbReference type="SAM" id="MobiDB-lite"/>
    </source>
</evidence>
<dbReference type="AlphaFoldDB" id="A0A9I9EAV7"/>
<dbReference type="EnsemblPlants" id="MELO3C031216.2.1">
    <property type="protein sequence ID" value="MELO3C031216.2.1"/>
    <property type="gene ID" value="MELO3C031216.2"/>
</dbReference>